<evidence type="ECO:0000313" key="11">
    <source>
        <dbReference type="Proteomes" id="UP000553632"/>
    </source>
</evidence>
<dbReference type="InterPro" id="IPR021109">
    <property type="entry name" value="Peptidase_aspartic_dom_sf"/>
</dbReference>
<proteinExistence type="inferred from homology"/>
<evidence type="ECO:0000256" key="5">
    <source>
        <dbReference type="PIRSR" id="PIRSR601461-1"/>
    </source>
</evidence>
<evidence type="ECO:0000256" key="4">
    <source>
        <dbReference type="ARBA" id="ARBA00022801"/>
    </source>
</evidence>
<dbReference type="Proteomes" id="UP000553632">
    <property type="component" value="Unassembled WGS sequence"/>
</dbReference>
<name>A0A7J6UCQ0_PEROL</name>
<dbReference type="PANTHER" id="PTHR47966:SF51">
    <property type="entry name" value="BETA-SITE APP-CLEAVING ENZYME, ISOFORM A-RELATED"/>
    <property type="match status" value="1"/>
</dbReference>
<evidence type="ECO:0000256" key="7">
    <source>
        <dbReference type="RuleBase" id="RU000454"/>
    </source>
</evidence>
<feature type="active site" evidence="5">
    <location>
        <position position="241"/>
    </location>
</feature>
<feature type="non-terminal residue" evidence="10">
    <location>
        <position position="540"/>
    </location>
</feature>
<keyword evidence="11" id="KW-1185">Reference proteome</keyword>
<evidence type="ECO:0000256" key="3">
    <source>
        <dbReference type="ARBA" id="ARBA00022750"/>
    </source>
</evidence>
<dbReference type="GO" id="GO:0006508">
    <property type="term" value="P:proteolysis"/>
    <property type="evidence" value="ECO:0007669"/>
    <property type="project" value="UniProtKB-KW"/>
</dbReference>
<comment type="similarity">
    <text evidence="1 7">Belongs to the peptidase A1 family.</text>
</comment>
<sequence length="540" mass="59233">IRLSELRLKLESQKLELAVQEELKMKNERLVKDLEDRIHCSESIIAAVIPTTICPTDVVTPKLVRRPLQKLPWGGVVEDSLNSSNFRTTVFTEVGFGALGVDVVRMQSESFEGAAPNSEMEKEDAQAMLSFGHTSFYGIPSSASEPSQEAPPAPATVLATTLNPIEKSPSPLKALAGSPKHVHQKLYSGESVASFMSRGLGNPLMRTDLVGVTYQVNNNNLQYYGEVHIGDPPQKFLAIYDTGSEQLWVPGERCHGEACVHHHKEGKDTVRLCDSTRGCFDELTKAPRPPGSTKPVTALAANKQPVGMTSYQSPDPFKKLPFDGILGLPPSGNFGDGHHQSLLGEWLRVARFQHHHPRLISFYLSPDTSVKGSVAIGGIDRHHIDQSDKLRWHNIHPPTDAWRVQLVDIAVDGKPLHLCGSGVDGPEGTCEAMVDTGSSLITGPQGDASKVLERIGPLPHACDRLSSEELNRRLPQLDIILRDSSGKDVWYPLKPSDYVIRFEHQHGHTGPSQTCELGVGKLDLPFNRDSHHDGRGVWVL</sequence>
<evidence type="ECO:0000256" key="6">
    <source>
        <dbReference type="PIRSR" id="PIRSR601461-2"/>
    </source>
</evidence>
<evidence type="ECO:0000313" key="10">
    <source>
        <dbReference type="EMBL" id="KAF4754953.1"/>
    </source>
</evidence>
<dbReference type="AlphaFoldDB" id="A0A7J6UCQ0"/>
<dbReference type="PRINTS" id="PR00792">
    <property type="entry name" value="PEPSIN"/>
</dbReference>
<dbReference type="InterPro" id="IPR034164">
    <property type="entry name" value="Pepsin-like_dom"/>
</dbReference>
<accession>A0A7J6UCQ0</accession>
<evidence type="ECO:0000256" key="8">
    <source>
        <dbReference type="SAM" id="Coils"/>
    </source>
</evidence>
<comment type="caution">
    <text evidence="10">The sequence shown here is derived from an EMBL/GenBank/DDBJ whole genome shotgun (WGS) entry which is preliminary data.</text>
</comment>
<dbReference type="SUPFAM" id="SSF50630">
    <property type="entry name" value="Acid proteases"/>
    <property type="match status" value="1"/>
</dbReference>
<keyword evidence="8" id="KW-0175">Coiled coil</keyword>
<dbReference type="CDD" id="cd05471">
    <property type="entry name" value="pepsin_like"/>
    <property type="match status" value="1"/>
</dbReference>
<feature type="non-terminal residue" evidence="10">
    <location>
        <position position="1"/>
    </location>
</feature>
<feature type="domain" description="Peptidase A1" evidence="9">
    <location>
        <begin position="223"/>
        <end position="540"/>
    </location>
</feature>
<feature type="coiled-coil region" evidence="8">
    <location>
        <begin position="3"/>
        <end position="37"/>
    </location>
</feature>
<keyword evidence="6" id="KW-1015">Disulfide bond</keyword>
<dbReference type="PROSITE" id="PS51767">
    <property type="entry name" value="PEPTIDASE_A1"/>
    <property type="match status" value="1"/>
</dbReference>
<dbReference type="Gene3D" id="2.40.70.10">
    <property type="entry name" value="Acid Proteases"/>
    <property type="match status" value="2"/>
</dbReference>
<evidence type="ECO:0000256" key="2">
    <source>
        <dbReference type="ARBA" id="ARBA00022670"/>
    </source>
</evidence>
<keyword evidence="3 7" id="KW-0064">Aspartyl protease</keyword>
<dbReference type="GO" id="GO:0004190">
    <property type="term" value="F:aspartic-type endopeptidase activity"/>
    <property type="evidence" value="ECO:0007669"/>
    <property type="project" value="UniProtKB-KW"/>
</dbReference>
<dbReference type="EMBL" id="JABANO010004578">
    <property type="protein sequence ID" value="KAF4754953.1"/>
    <property type="molecule type" value="Genomic_DNA"/>
</dbReference>
<feature type="active site" evidence="5">
    <location>
        <position position="435"/>
    </location>
</feature>
<dbReference type="InterPro" id="IPR001969">
    <property type="entry name" value="Aspartic_peptidase_AS"/>
</dbReference>
<organism evidence="10 11">
    <name type="scientific">Perkinsus olseni</name>
    <name type="common">Perkinsus atlanticus</name>
    <dbReference type="NCBI Taxonomy" id="32597"/>
    <lineage>
        <taxon>Eukaryota</taxon>
        <taxon>Sar</taxon>
        <taxon>Alveolata</taxon>
        <taxon>Perkinsozoa</taxon>
        <taxon>Perkinsea</taxon>
        <taxon>Perkinsida</taxon>
        <taxon>Perkinsidae</taxon>
        <taxon>Perkinsus</taxon>
    </lineage>
</organism>
<evidence type="ECO:0000256" key="1">
    <source>
        <dbReference type="ARBA" id="ARBA00007447"/>
    </source>
</evidence>
<keyword evidence="4 7" id="KW-0378">Hydrolase</keyword>
<feature type="disulfide bond" evidence="6">
    <location>
        <begin position="254"/>
        <end position="259"/>
    </location>
</feature>
<dbReference type="PROSITE" id="PS00141">
    <property type="entry name" value="ASP_PROTEASE"/>
    <property type="match status" value="1"/>
</dbReference>
<dbReference type="Pfam" id="PF00026">
    <property type="entry name" value="Asp"/>
    <property type="match status" value="2"/>
</dbReference>
<gene>
    <name evidence="10" type="ORF">FOZ63_008828</name>
</gene>
<dbReference type="InterPro" id="IPR033121">
    <property type="entry name" value="PEPTIDASE_A1"/>
</dbReference>
<reference evidence="10 11" key="1">
    <citation type="submission" date="2020-04" db="EMBL/GenBank/DDBJ databases">
        <title>Perkinsus olseni comparative genomics.</title>
        <authorList>
            <person name="Bogema D.R."/>
        </authorList>
    </citation>
    <scope>NUCLEOTIDE SEQUENCE [LARGE SCALE GENOMIC DNA]</scope>
    <source>
        <strain evidence="10 11">ATCC PRA-207</strain>
    </source>
</reference>
<dbReference type="PANTHER" id="PTHR47966">
    <property type="entry name" value="BETA-SITE APP-CLEAVING ENZYME, ISOFORM A-RELATED"/>
    <property type="match status" value="1"/>
</dbReference>
<evidence type="ECO:0000259" key="9">
    <source>
        <dbReference type="PROSITE" id="PS51767"/>
    </source>
</evidence>
<protein>
    <recommendedName>
        <fullName evidence="9">Peptidase A1 domain-containing protein</fullName>
    </recommendedName>
</protein>
<dbReference type="InterPro" id="IPR001461">
    <property type="entry name" value="Aspartic_peptidase_A1"/>
</dbReference>
<keyword evidence="2 7" id="KW-0645">Protease</keyword>